<evidence type="ECO:0000256" key="1">
    <source>
        <dbReference type="ARBA" id="ARBA00001936"/>
    </source>
</evidence>
<accession>A0A0J0XLC9</accession>
<sequence length="230" mass="26613">ETEQYQSLEEVLDDLVVRFIDSLPEEEKTPDRLIWQAEEAHWFYEDWVQPQNPSLPMLNQRNLTQLLLEHTGQYPGLDFDEQWQKFLAYKKVVPCCGGILLNTTGDKVLMVRGWKNGSSWVFPRGKINSNETPEACAIREVYEETGYDMKPLFNPNEFIRTTMNRRQEVTMYLVFGVDENTVFKTKTMKEIGKIEWVPVVELPLWSNAKGTPKPAAGGKARKFFSVGPFV</sequence>
<dbReference type="InterPro" id="IPR044099">
    <property type="entry name" value="Dcp2_NUDIX"/>
</dbReference>
<dbReference type="PROSITE" id="PS51462">
    <property type="entry name" value="NUDIX"/>
    <property type="match status" value="1"/>
</dbReference>
<feature type="domain" description="Nudix hydrolase" evidence="10">
    <location>
        <begin position="91"/>
        <end position="220"/>
    </location>
</feature>
<comment type="cofactor">
    <cofactor evidence="1">
        <name>Mn(2+)</name>
        <dbReference type="ChEBI" id="CHEBI:29035"/>
    </cofactor>
</comment>
<dbReference type="InterPro" id="IPR007722">
    <property type="entry name" value="DCP2_BoxA"/>
</dbReference>
<dbReference type="GO" id="GO:0000932">
    <property type="term" value="C:P-body"/>
    <property type="evidence" value="ECO:0007669"/>
    <property type="project" value="TreeGrafter"/>
</dbReference>
<dbReference type="PROSITE" id="PS00893">
    <property type="entry name" value="NUDIX_BOX"/>
    <property type="match status" value="1"/>
</dbReference>
<evidence type="ECO:0000256" key="5">
    <source>
        <dbReference type="ARBA" id="ARBA00022723"/>
    </source>
</evidence>
<dbReference type="CDD" id="cd03672">
    <property type="entry name" value="NUDIX_Dcp2p_Nudt20"/>
    <property type="match status" value="1"/>
</dbReference>
<evidence type="ECO:0000313" key="12">
    <source>
        <dbReference type="Proteomes" id="UP000053611"/>
    </source>
</evidence>
<evidence type="ECO:0000256" key="9">
    <source>
        <dbReference type="RuleBase" id="RU003476"/>
    </source>
</evidence>
<keyword evidence="8" id="KW-0464">Manganese</keyword>
<keyword evidence="12" id="KW-1185">Reference proteome</keyword>
<dbReference type="InterPro" id="IPR020476">
    <property type="entry name" value="Nudix_hydrolase"/>
</dbReference>
<dbReference type="Pfam" id="PF05026">
    <property type="entry name" value="DCP2"/>
    <property type="match status" value="1"/>
</dbReference>
<keyword evidence="6 9" id="KW-0378">Hydrolase</keyword>
<dbReference type="FunFam" id="3.90.79.10:FF:000003">
    <property type="entry name" value="M7GpppN-mRNA hydrolase isoform 2"/>
    <property type="match status" value="1"/>
</dbReference>
<evidence type="ECO:0000256" key="6">
    <source>
        <dbReference type="ARBA" id="ARBA00022801"/>
    </source>
</evidence>
<keyword evidence="7" id="KW-0694">RNA-binding</keyword>
<dbReference type="SUPFAM" id="SSF140586">
    <property type="entry name" value="Dcp2 domain-like"/>
    <property type="match status" value="1"/>
</dbReference>
<dbReference type="EMBL" id="KQ087211">
    <property type="protein sequence ID" value="KLT41891.1"/>
    <property type="molecule type" value="Genomic_DNA"/>
</dbReference>
<dbReference type="AlphaFoldDB" id="A0A0J0XLC9"/>
<gene>
    <name evidence="11" type="ORF">CC85DRAFT_226881</name>
</gene>
<dbReference type="GO" id="GO:0030145">
    <property type="term" value="F:manganese ion binding"/>
    <property type="evidence" value="ECO:0007669"/>
    <property type="project" value="InterPro"/>
</dbReference>
<dbReference type="Proteomes" id="UP000053611">
    <property type="component" value="Unassembled WGS sequence"/>
</dbReference>
<organism evidence="11 12">
    <name type="scientific">Cutaneotrichosporon oleaginosum</name>
    <dbReference type="NCBI Taxonomy" id="879819"/>
    <lineage>
        <taxon>Eukaryota</taxon>
        <taxon>Fungi</taxon>
        <taxon>Dikarya</taxon>
        <taxon>Basidiomycota</taxon>
        <taxon>Agaricomycotina</taxon>
        <taxon>Tremellomycetes</taxon>
        <taxon>Trichosporonales</taxon>
        <taxon>Trichosporonaceae</taxon>
        <taxon>Cutaneotrichosporon</taxon>
    </lineage>
</organism>
<keyword evidence="4" id="KW-0963">Cytoplasm</keyword>
<feature type="non-terminal residue" evidence="11">
    <location>
        <position position="230"/>
    </location>
</feature>
<dbReference type="GO" id="GO:0000184">
    <property type="term" value="P:nuclear-transcribed mRNA catabolic process, nonsense-mediated decay"/>
    <property type="evidence" value="ECO:0007669"/>
    <property type="project" value="InterPro"/>
</dbReference>
<dbReference type="InterPro" id="IPR000086">
    <property type="entry name" value="NUDIX_hydrolase_dom"/>
</dbReference>
<dbReference type="Gene3D" id="1.10.10.1050">
    <property type="entry name" value="Dcp2, box A domain"/>
    <property type="match status" value="1"/>
</dbReference>
<dbReference type="SUPFAM" id="SSF55811">
    <property type="entry name" value="Nudix"/>
    <property type="match status" value="1"/>
</dbReference>
<dbReference type="GO" id="GO:0003723">
    <property type="term" value="F:RNA binding"/>
    <property type="evidence" value="ECO:0007669"/>
    <property type="project" value="UniProtKB-KW"/>
</dbReference>
<dbReference type="Pfam" id="PF00293">
    <property type="entry name" value="NUDIX"/>
    <property type="match status" value="1"/>
</dbReference>
<dbReference type="STRING" id="879819.A0A0J0XLC9"/>
<dbReference type="PRINTS" id="PR00502">
    <property type="entry name" value="NUDIXFAMILY"/>
</dbReference>
<dbReference type="PANTHER" id="PTHR23114:SF17">
    <property type="entry name" value="M7GPPPN-MRNA HYDROLASE"/>
    <property type="match status" value="1"/>
</dbReference>
<keyword evidence="5" id="KW-0479">Metal-binding</keyword>
<name>A0A0J0XLC9_9TREE</name>
<dbReference type="InterPro" id="IPR020084">
    <property type="entry name" value="NUDIX_hydrolase_CS"/>
</dbReference>
<dbReference type="OrthoDB" id="18996at2759"/>
<dbReference type="PANTHER" id="PTHR23114">
    <property type="entry name" value="M7GPPPN-MRNA HYDROLASE"/>
    <property type="match status" value="1"/>
</dbReference>
<evidence type="ECO:0000256" key="7">
    <source>
        <dbReference type="ARBA" id="ARBA00022884"/>
    </source>
</evidence>
<reference evidence="11 12" key="1">
    <citation type="submission" date="2015-03" db="EMBL/GenBank/DDBJ databases">
        <title>Genomics and transcriptomics of the oil-accumulating basidiomycete yeast T. oleaginosus allow insights into substrate utilization and the diverse evolutionary trajectories of mating systems in fungi.</title>
        <authorList>
            <consortium name="DOE Joint Genome Institute"/>
            <person name="Kourist R."/>
            <person name="Kracht O."/>
            <person name="Bracharz F."/>
            <person name="Lipzen A."/>
            <person name="Nolan M."/>
            <person name="Ohm R."/>
            <person name="Grigoriev I."/>
            <person name="Sun S."/>
            <person name="Heitman J."/>
            <person name="Bruck T."/>
            <person name="Nowrousian M."/>
        </authorList>
    </citation>
    <scope>NUCLEOTIDE SEQUENCE [LARGE SCALE GENOMIC DNA]</scope>
    <source>
        <strain evidence="11 12">IBC0246</strain>
    </source>
</reference>
<dbReference type="InterPro" id="IPR015797">
    <property type="entry name" value="NUDIX_hydrolase-like_dom_sf"/>
</dbReference>
<proteinExistence type="inferred from homology"/>
<evidence type="ECO:0000313" key="11">
    <source>
        <dbReference type="EMBL" id="KLT41891.1"/>
    </source>
</evidence>
<evidence type="ECO:0000256" key="2">
    <source>
        <dbReference type="ARBA" id="ARBA00004496"/>
    </source>
</evidence>
<evidence type="ECO:0000259" key="10">
    <source>
        <dbReference type="PROSITE" id="PS51462"/>
    </source>
</evidence>
<feature type="non-terminal residue" evidence="11">
    <location>
        <position position="1"/>
    </location>
</feature>
<dbReference type="GO" id="GO:0140933">
    <property type="term" value="F:5'-(N(7)-methylguanosine 5'-triphospho)-[mRNA] hydrolase activity"/>
    <property type="evidence" value="ECO:0007669"/>
    <property type="project" value="InterPro"/>
</dbReference>
<comment type="subcellular location">
    <subcellularLocation>
        <location evidence="2">Cytoplasm</location>
    </subcellularLocation>
</comment>
<evidence type="ECO:0000256" key="4">
    <source>
        <dbReference type="ARBA" id="ARBA00022490"/>
    </source>
</evidence>
<dbReference type="Gene3D" id="3.90.79.10">
    <property type="entry name" value="Nucleoside Triphosphate Pyrophosphohydrolase"/>
    <property type="match status" value="1"/>
</dbReference>
<dbReference type="GeneID" id="28980608"/>
<evidence type="ECO:0000256" key="3">
    <source>
        <dbReference type="ARBA" id="ARBA00005279"/>
    </source>
</evidence>
<dbReference type="GO" id="GO:0000290">
    <property type="term" value="P:deadenylation-dependent decapping of nuclear-transcribed mRNA"/>
    <property type="evidence" value="ECO:0007669"/>
    <property type="project" value="InterPro"/>
</dbReference>
<evidence type="ECO:0000256" key="8">
    <source>
        <dbReference type="ARBA" id="ARBA00023211"/>
    </source>
</evidence>
<comment type="similarity">
    <text evidence="3">Belongs to the Nudix hydrolase family. DCP2 subfamily.</text>
</comment>
<protein>
    <recommendedName>
        <fullName evidence="10">Nudix hydrolase domain-containing protein</fullName>
    </recommendedName>
</protein>
<dbReference type="SMART" id="SM01125">
    <property type="entry name" value="DCP2"/>
    <property type="match status" value="1"/>
</dbReference>
<dbReference type="InterPro" id="IPR036189">
    <property type="entry name" value="DCP2_BoxA_sf"/>
</dbReference>